<dbReference type="InterPro" id="IPR015943">
    <property type="entry name" value="WD40/YVTN_repeat-like_dom_sf"/>
</dbReference>
<feature type="domain" description="Inositol polyphosphate-related phosphatase" evidence="2">
    <location>
        <begin position="897"/>
        <end position="1239"/>
    </location>
</feature>
<dbReference type="InterPro" id="IPR001680">
    <property type="entry name" value="WD40_rpt"/>
</dbReference>
<reference evidence="3 4" key="1">
    <citation type="submission" date="2020-01" db="EMBL/GenBank/DDBJ databases">
        <authorList>
            <person name="Gupta K D."/>
        </authorList>
    </citation>
    <scope>NUCLEOTIDE SEQUENCE [LARGE SCALE GENOMIC DNA]</scope>
</reference>
<dbReference type="InterPro" id="IPR046985">
    <property type="entry name" value="IP5"/>
</dbReference>
<feature type="compositionally biased region" description="Pro residues" evidence="1">
    <location>
        <begin position="79"/>
        <end position="88"/>
    </location>
</feature>
<dbReference type="Proteomes" id="UP000467700">
    <property type="component" value="Unassembled WGS sequence"/>
</dbReference>
<feature type="compositionally biased region" description="Polar residues" evidence="1">
    <location>
        <begin position="279"/>
        <end position="289"/>
    </location>
</feature>
<dbReference type="PANTHER" id="PTHR11200">
    <property type="entry name" value="INOSITOL 5-PHOSPHATASE"/>
    <property type="match status" value="1"/>
</dbReference>
<feature type="compositionally biased region" description="Pro residues" evidence="1">
    <location>
        <begin position="400"/>
        <end position="418"/>
    </location>
</feature>
<evidence type="ECO:0000313" key="3">
    <source>
        <dbReference type="EMBL" id="CAA7269648.1"/>
    </source>
</evidence>
<protein>
    <recommendedName>
        <fullName evidence="2">Inositol polyphosphate-related phosphatase domain-containing protein</fullName>
    </recommendedName>
</protein>
<dbReference type="SMART" id="SM00128">
    <property type="entry name" value="IPPc"/>
    <property type="match status" value="1"/>
</dbReference>
<dbReference type="Gene3D" id="3.60.10.10">
    <property type="entry name" value="Endonuclease/exonuclease/phosphatase"/>
    <property type="match status" value="1"/>
</dbReference>
<dbReference type="GO" id="GO:0046856">
    <property type="term" value="P:phosphatidylinositol dephosphorylation"/>
    <property type="evidence" value="ECO:0007669"/>
    <property type="project" value="InterPro"/>
</dbReference>
<evidence type="ECO:0000313" key="4">
    <source>
        <dbReference type="Proteomes" id="UP000467700"/>
    </source>
</evidence>
<keyword evidence="4" id="KW-1185">Reference proteome</keyword>
<evidence type="ECO:0000256" key="1">
    <source>
        <dbReference type="SAM" id="MobiDB-lite"/>
    </source>
</evidence>
<comment type="caution">
    <text evidence="3">The sequence shown here is derived from an EMBL/GenBank/DDBJ whole genome shotgun (WGS) entry which is preliminary data.</text>
</comment>
<dbReference type="SMART" id="SM00320">
    <property type="entry name" value="WD40"/>
    <property type="match status" value="4"/>
</dbReference>
<feature type="region of interest" description="Disordered" evidence="1">
    <location>
        <begin position="270"/>
        <end position="533"/>
    </location>
</feature>
<dbReference type="InterPro" id="IPR036322">
    <property type="entry name" value="WD40_repeat_dom_sf"/>
</dbReference>
<feature type="region of interest" description="Disordered" evidence="1">
    <location>
        <begin position="27"/>
        <end position="257"/>
    </location>
</feature>
<dbReference type="OrthoDB" id="2248459at2759"/>
<dbReference type="EMBL" id="CACVBS010000079">
    <property type="protein sequence ID" value="CAA7269648.1"/>
    <property type="molecule type" value="Genomic_DNA"/>
</dbReference>
<gene>
    <name evidence="3" type="ORF">AAE3_LOCUS11804</name>
</gene>
<dbReference type="PANTHER" id="PTHR11200:SF240">
    <property type="entry name" value="INOSITOL POLYPHOSPHATE 5-PHOSPHATASE C9G1.10C-RELATED"/>
    <property type="match status" value="1"/>
</dbReference>
<dbReference type="Gene3D" id="2.130.10.10">
    <property type="entry name" value="YVTN repeat-like/Quinoprotein amine dehydrogenase"/>
    <property type="match status" value="1"/>
</dbReference>
<feature type="compositionally biased region" description="Low complexity" evidence="1">
    <location>
        <begin position="419"/>
        <end position="430"/>
    </location>
</feature>
<dbReference type="InterPro" id="IPR000300">
    <property type="entry name" value="IPPc"/>
</dbReference>
<organism evidence="3 4">
    <name type="scientific">Cyclocybe aegerita</name>
    <name type="common">Black poplar mushroom</name>
    <name type="synonym">Agrocybe aegerita</name>
    <dbReference type="NCBI Taxonomy" id="1973307"/>
    <lineage>
        <taxon>Eukaryota</taxon>
        <taxon>Fungi</taxon>
        <taxon>Dikarya</taxon>
        <taxon>Basidiomycota</taxon>
        <taxon>Agaricomycotina</taxon>
        <taxon>Agaricomycetes</taxon>
        <taxon>Agaricomycetidae</taxon>
        <taxon>Agaricales</taxon>
        <taxon>Agaricineae</taxon>
        <taxon>Bolbitiaceae</taxon>
        <taxon>Cyclocybe</taxon>
    </lineage>
</organism>
<feature type="compositionally biased region" description="Pro residues" evidence="1">
    <location>
        <begin position="96"/>
        <end position="114"/>
    </location>
</feature>
<feature type="compositionally biased region" description="Polar residues" evidence="1">
    <location>
        <begin position="521"/>
        <end position="531"/>
    </location>
</feature>
<name>A0A8S0WBB1_CYCAE</name>
<feature type="compositionally biased region" description="Low complexity" evidence="1">
    <location>
        <begin position="43"/>
        <end position="61"/>
    </location>
</feature>
<evidence type="ECO:0000259" key="2">
    <source>
        <dbReference type="SMART" id="SM00128"/>
    </source>
</evidence>
<feature type="compositionally biased region" description="Low complexity" evidence="1">
    <location>
        <begin position="383"/>
        <end position="399"/>
    </location>
</feature>
<dbReference type="SUPFAM" id="SSF56219">
    <property type="entry name" value="DNase I-like"/>
    <property type="match status" value="1"/>
</dbReference>
<feature type="compositionally biased region" description="Polar residues" evidence="1">
    <location>
        <begin position="225"/>
        <end position="234"/>
    </location>
</feature>
<sequence length="1275" mass="139646">MTAMGSSEIDSDSLQAVKSLKSKFEQLAVQTSPQRPGSSDFLVPSSPRPRAVSSSVVDAPAGHLRTSSSSSDLRAPVKKAPPPPPPPRGSKTLNPSPIPSPSPSPLMRPVPIPPVKAEIKELGLGSNVSNLKSKFAQSPTSSPSRTHSPRQSLVAFQPVQGDAKPVIPPRPSTLLGVTSPEGSQADSEGESSTETSPSNISPPGITARRTNDEISSIHVLGTHFGDSSQTSYDSDASLPPMRPTLPSIPPRPHALLGVPTTASLEDAYTFSQDDDANARWTNGDKNSIRSLGAHFPDSSQTSYDSDASIPPLPRHHSRPTLPPDFKPSVPPRPNNLLGMAQATSPESSQIFSREDGNVETSLPPPIPARRTNGDSGSIRSLGSVSFESDVSLSSSRSNLMPPPPPPPRTRPSVSPEPPLASISSLSSRFASPPPPLPIRRNTMATSDFAALSPPPPLPVRTNGANGTEPIVNERKPLGTSKLPPPPTRTIALGDKLPPARRPSTPSSDEESGDEEEPKMQTVDTMPDSSAASRWPPVLRFRDGYSEPKLHVHPHSGCVAMSGSYLVVGHNHHLKIYDLSLSEVPIHNLDTRALGIKDSKVTCMEFRPCASEADRGFLLWAGTKEGHLFEIDIRAGVVRATKYAAHLHPVTYLFRHARSMLSLDESGKILIFSPDVGNLEDVSLLTTVPRVLRTTDKQDFVKMINGKLWTAARVEHHGTAAAPTQRMPIIRIYDVFNPASTGRSVMPNEHVGPVTSATIIPSLPGMVYVGHEEGYVSLWELETDDGYPRCVEVMKVSTSDVLSLEGVNNRLWAGSRNGMVSAYDVTQRPWLVTNCWNAHPGLPVMKLIVNYYAIVKVGRLCVASIGRDEQIRLWDGLLGLDWIDKELLKRETSFSTFRDLSILVASWNCDSARPDSLTGESENFNLFNDILLSVDKAPDVIVFGFQEVIDLESRKMAAKNVLLGGKKKPDDGLSEKVTGAYKRWYDRLVLAVKAAMPRDVGYCVVHTENLVGLFSCIFVKNTERVTFDDVAVTTIKRGMGGRYGNKGGIVARFIVGDSSICFINCHLAAGQNGVRQRNADIAGMLEEKAVFSPSTNTLAYIRGGDGSMVLDHEFVILNGDMNYRIDYRRDLIMQATRNGDYASLSQHDQLLREIKFNRGCRLRGFAEGTLNFAPTYKYDRHSNEYDTSEKRRLPAWCDRVLWRSRVPSRVRQIHYRRYEANVSDHRPISAAFSVTVKKFDNEARERAKAELQVQWVDVQQQLLNAAMMFYVKQALL</sequence>
<feature type="compositionally biased region" description="Polar residues" evidence="1">
    <location>
        <begin position="373"/>
        <end position="382"/>
    </location>
</feature>
<feature type="compositionally biased region" description="Polar residues" evidence="1">
    <location>
        <begin position="28"/>
        <end position="37"/>
    </location>
</feature>
<feature type="compositionally biased region" description="Low complexity" evidence="1">
    <location>
        <begin position="137"/>
        <end position="152"/>
    </location>
</feature>
<dbReference type="Pfam" id="PF22669">
    <property type="entry name" value="Exo_endo_phos2"/>
    <property type="match status" value="1"/>
</dbReference>
<feature type="compositionally biased region" description="Polar residues" evidence="1">
    <location>
        <begin position="341"/>
        <end position="351"/>
    </location>
</feature>
<dbReference type="SUPFAM" id="SSF50978">
    <property type="entry name" value="WD40 repeat-like"/>
    <property type="match status" value="1"/>
</dbReference>
<dbReference type="GO" id="GO:0004439">
    <property type="term" value="F:phosphatidylinositol-4,5-bisphosphate 5-phosphatase activity"/>
    <property type="evidence" value="ECO:0007669"/>
    <property type="project" value="TreeGrafter"/>
</dbReference>
<feature type="compositionally biased region" description="Polar residues" evidence="1">
    <location>
        <begin position="126"/>
        <end position="136"/>
    </location>
</feature>
<proteinExistence type="predicted"/>
<feature type="compositionally biased region" description="Pro residues" evidence="1">
    <location>
        <begin position="320"/>
        <end position="333"/>
    </location>
</feature>
<accession>A0A8S0WBB1</accession>
<feature type="compositionally biased region" description="Acidic residues" evidence="1">
    <location>
        <begin position="507"/>
        <end position="516"/>
    </location>
</feature>
<feature type="compositionally biased region" description="Pro residues" evidence="1">
    <location>
        <begin position="240"/>
        <end position="252"/>
    </location>
</feature>
<dbReference type="AlphaFoldDB" id="A0A8S0WBB1"/>
<dbReference type="InterPro" id="IPR036691">
    <property type="entry name" value="Endo/exonu/phosph_ase_sf"/>
</dbReference>